<dbReference type="PANTHER" id="PTHR31303">
    <property type="entry name" value="CTP-DEPENDENT DIACYLGLYCEROL KINASE 1"/>
    <property type="match status" value="1"/>
</dbReference>
<feature type="transmembrane region" description="Helical" evidence="1">
    <location>
        <begin position="198"/>
        <end position="217"/>
    </location>
</feature>
<name>A0ABN9S523_9DINO</name>
<keyword evidence="1" id="KW-0472">Membrane</keyword>
<sequence length="282" mass="30682">MKHCKEWAVKSDPASDSFLTLFLVVLTLTALTLAAAIKAIRTNHLHTLLKNAGVAGHKVAKTAWEIDRKRFKLTGLGIPMVHQTLRFAGFSNNVCIGLCWAFAISWTLCDLMRIHVPPFRRILDWVFKEILRKDEQYQLSGASWFLLGCALTIHLFSPVIATASIVFLVMGVLCSALITRSFGNSLVTVGAGAEGHKSIEGCATMFVVCFLLGCGIFHQSYLREYPVFIAALVATLAEYYEPLGISYNVSIPVLTAVALTLGFERTISCGAAVVVEGAARAG</sequence>
<evidence type="ECO:0000256" key="1">
    <source>
        <dbReference type="SAM" id="Phobius"/>
    </source>
</evidence>
<protein>
    <recommendedName>
        <fullName evidence="4">Dolichol kinase</fullName>
    </recommendedName>
</protein>
<evidence type="ECO:0000313" key="3">
    <source>
        <dbReference type="Proteomes" id="UP001189429"/>
    </source>
</evidence>
<dbReference type="InterPro" id="IPR037997">
    <property type="entry name" value="Dgk1-like"/>
</dbReference>
<proteinExistence type="predicted"/>
<dbReference type="EMBL" id="CAUYUJ010009202">
    <property type="protein sequence ID" value="CAK0826111.1"/>
    <property type="molecule type" value="Genomic_DNA"/>
</dbReference>
<evidence type="ECO:0000313" key="2">
    <source>
        <dbReference type="EMBL" id="CAK0826111.1"/>
    </source>
</evidence>
<dbReference type="Proteomes" id="UP001189429">
    <property type="component" value="Unassembled WGS sequence"/>
</dbReference>
<feature type="transmembrane region" description="Helical" evidence="1">
    <location>
        <begin position="18"/>
        <end position="40"/>
    </location>
</feature>
<evidence type="ECO:0008006" key="4">
    <source>
        <dbReference type="Google" id="ProtNLM"/>
    </source>
</evidence>
<dbReference type="PANTHER" id="PTHR31303:SF1">
    <property type="entry name" value="CTP-DEPENDENT DIACYLGLYCEROL KINASE 1"/>
    <property type="match status" value="1"/>
</dbReference>
<comment type="caution">
    <text evidence="2">The sequence shown here is derived from an EMBL/GenBank/DDBJ whole genome shotgun (WGS) entry which is preliminary data.</text>
</comment>
<feature type="transmembrane region" description="Helical" evidence="1">
    <location>
        <begin position="145"/>
        <end position="178"/>
    </location>
</feature>
<gene>
    <name evidence="2" type="ORF">PCOR1329_LOCUS26060</name>
</gene>
<reference evidence="2" key="1">
    <citation type="submission" date="2023-10" db="EMBL/GenBank/DDBJ databases">
        <authorList>
            <person name="Chen Y."/>
            <person name="Shah S."/>
            <person name="Dougan E. K."/>
            <person name="Thang M."/>
            <person name="Chan C."/>
        </authorList>
    </citation>
    <scope>NUCLEOTIDE SEQUENCE [LARGE SCALE GENOMIC DNA]</scope>
</reference>
<keyword evidence="1" id="KW-1133">Transmembrane helix</keyword>
<accession>A0ABN9S523</accession>
<keyword evidence="1" id="KW-0812">Transmembrane</keyword>
<organism evidence="2 3">
    <name type="scientific">Prorocentrum cordatum</name>
    <dbReference type="NCBI Taxonomy" id="2364126"/>
    <lineage>
        <taxon>Eukaryota</taxon>
        <taxon>Sar</taxon>
        <taxon>Alveolata</taxon>
        <taxon>Dinophyceae</taxon>
        <taxon>Prorocentrales</taxon>
        <taxon>Prorocentraceae</taxon>
        <taxon>Prorocentrum</taxon>
    </lineage>
</organism>
<keyword evidence="3" id="KW-1185">Reference proteome</keyword>